<dbReference type="InterPro" id="IPR014059">
    <property type="entry name" value="TraI/TrwC_relax"/>
</dbReference>
<dbReference type="eggNOG" id="COG0507">
    <property type="taxonomic scope" value="Bacteria"/>
</dbReference>
<dbReference type="Pfam" id="PF08751">
    <property type="entry name" value="TrwC"/>
    <property type="match status" value="1"/>
</dbReference>
<dbReference type="InterPro" id="IPR027417">
    <property type="entry name" value="P-loop_NTPase"/>
</dbReference>
<feature type="domain" description="TrwC relaxase" evidence="1">
    <location>
        <begin position="11"/>
        <end position="279"/>
    </location>
</feature>
<sequence>MISIGKVNGEGSGYYAADNYYTAGEATAQSAWFGRAADDLGLSGTVSPDTFDRLLSGRLPDGTQLDARRGELRAGLDLTFSPSKSISLLALVGGDKRIVAELKSAVAVTLGWIEKNLIEARVWNGESQVPERTGNMLAATFLHDVSREQEPQLHIHAVIANATRASDGKWHAVRNDELWNRQHAMRAVFNAELRHRLEALGYQTVVAKNPVDGAFEIAGVSRGVIEAFSTRSMEIHKVLEAEGRSSPREREIATLATRPKKDNALDPALRAKGWGELADKVGLDAKGLIRSAMDRIEQGQSMWGQVVAGLRSYADKGAAIVAAMGLTPRDGDALMPEHLGKLTPRDYAAAEAVASASRDLSEREAGFDRLDLVGRALDRLGPITVDDVEKRIDLLIGKGLLIGGERMLTPETALRLEERILAHLHNARGSAAPMMDRPEAAARVQEAARELGLRRLNPGQQAAAVAILSTSDRVHYVQGGAGVGKSAALGPVASVARAEGRNVHALAIATRTAREFGDKVGAPGVSVASFIARHRSVLDGSAGSQKLEEARASVGGSFIMVDEASMVPNHQFEQMLRIGAILGAERVIMAGDTRQLLAVEAGKPFEMTQERGAPTSHITQNLRAASPLMKEVNAALENYDTSGAFRALEGHTLHVGKHEAAEVAADCWASLPKEERDTTVLLAASRSMRSATNAAVQEELKDRGEIGGEAMDLTVLERVTVTREAARQSRAYHEGRVVEFNTNLPSQDFIRGERGVVIGNENGIVTLHVGDGLLKDLDPSRLAKNLAHDAVSIFQEKHIALHEGDRIRWTANDTGREFLNNQQAEVRSVSGDTVTIRTGDGTDHELQRGDPMLERLDLAYTLTVHAAQGMTATSGILIMREEERALNSTRSFLVAATRVTDNLTLVVDNAEAIEWSITRNPGDKESAADIASFWPGLPEKNLALDL</sequence>
<gene>
    <name evidence="2" type="ORF">BV97_02716</name>
</gene>
<reference evidence="2 3" key="1">
    <citation type="submission" date="2014-03" db="EMBL/GenBank/DDBJ databases">
        <title>Whole genome sequence of Novosphingobium resinovorum KF1.</title>
        <authorList>
            <person name="Gan H.M."/>
            <person name="Gan H.Y."/>
            <person name="Chew T.H."/>
            <person name="Savka M.A."/>
        </authorList>
    </citation>
    <scope>NUCLEOTIDE SEQUENCE [LARGE SCALE GENOMIC DNA]</scope>
    <source>
        <strain evidence="2 3">KF1</strain>
    </source>
</reference>
<dbReference type="NCBIfam" id="NF041492">
    <property type="entry name" value="MobF"/>
    <property type="match status" value="1"/>
</dbReference>
<accession>A0A031JXH7</accession>
<dbReference type="Gene3D" id="2.30.30.940">
    <property type="match status" value="1"/>
</dbReference>
<dbReference type="EMBL" id="JFYZ01000012">
    <property type="protein sequence ID" value="EZP81498.1"/>
    <property type="molecule type" value="Genomic_DNA"/>
</dbReference>
<dbReference type="SUPFAM" id="SSF52540">
    <property type="entry name" value="P-loop containing nucleoside triphosphate hydrolases"/>
    <property type="match status" value="2"/>
</dbReference>
<dbReference type="AlphaFoldDB" id="A0A031JXH7"/>
<evidence type="ECO:0000313" key="2">
    <source>
        <dbReference type="EMBL" id="EZP81498.1"/>
    </source>
</evidence>
<evidence type="ECO:0000259" key="1">
    <source>
        <dbReference type="Pfam" id="PF08751"/>
    </source>
</evidence>
<organism evidence="2 3">
    <name type="scientific">Novosphingobium resinovorum</name>
    <dbReference type="NCBI Taxonomy" id="158500"/>
    <lineage>
        <taxon>Bacteria</taxon>
        <taxon>Pseudomonadati</taxon>
        <taxon>Pseudomonadota</taxon>
        <taxon>Alphaproteobacteria</taxon>
        <taxon>Sphingomonadales</taxon>
        <taxon>Sphingomonadaceae</taxon>
        <taxon>Novosphingobium</taxon>
    </lineage>
</organism>
<evidence type="ECO:0000313" key="3">
    <source>
        <dbReference type="Proteomes" id="UP000024329"/>
    </source>
</evidence>
<protein>
    <submittedName>
        <fullName evidence="2">TrwC protein</fullName>
    </submittedName>
</protein>
<dbReference type="RefSeq" id="WP_051586872.1">
    <property type="nucleotide sequence ID" value="NZ_JFYZ01000012.1"/>
</dbReference>
<dbReference type="NCBIfam" id="TIGR02686">
    <property type="entry name" value="relax_trwC"/>
    <property type="match status" value="1"/>
</dbReference>
<dbReference type="InterPro" id="IPR014862">
    <property type="entry name" value="TrwC"/>
</dbReference>
<proteinExistence type="predicted"/>
<dbReference type="Pfam" id="PF13604">
    <property type="entry name" value="AAA_30"/>
    <property type="match status" value="1"/>
</dbReference>
<dbReference type="PATRIC" id="fig|158500.4.peg.2777"/>
<comment type="caution">
    <text evidence="2">The sequence shown here is derived from an EMBL/GenBank/DDBJ whole genome shotgun (WGS) entry which is preliminary data.</text>
</comment>
<name>A0A031JXH7_9SPHN</name>
<dbReference type="Proteomes" id="UP000024329">
    <property type="component" value="Unassembled WGS sequence"/>
</dbReference>
<dbReference type="SUPFAM" id="SSF55464">
    <property type="entry name" value="Origin of replication-binding domain, RBD-like"/>
    <property type="match status" value="1"/>
</dbReference>
<dbReference type="Gene3D" id="3.40.50.300">
    <property type="entry name" value="P-loop containing nucleotide triphosphate hydrolases"/>
    <property type="match status" value="2"/>
</dbReference>